<dbReference type="EMBL" id="CP046172">
    <property type="protein sequence ID" value="QIS08664.1"/>
    <property type="molecule type" value="Genomic_DNA"/>
</dbReference>
<evidence type="ECO:0000259" key="1">
    <source>
        <dbReference type="Pfam" id="PF19054"/>
    </source>
</evidence>
<organism evidence="2 3">
    <name type="scientific">Nocardia arthritidis</name>
    <dbReference type="NCBI Taxonomy" id="228602"/>
    <lineage>
        <taxon>Bacteria</taxon>
        <taxon>Bacillati</taxon>
        <taxon>Actinomycetota</taxon>
        <taxon>Actinomycetes</taxon>
        <taxon>Mycobacteriales</taxon>
        <taxon>Nocardiaceae</taxon>
        <taxon>Nocardia</taxon>
    </lineage>
</organism>
<sequence length="111" mass="12346">MIEAQLRHVADLSTRPNTTVRILPFSAGFPLGIALEPFVLLDFGVDGPGKSKGKVVEPPVVYLETLTGSLYQQQPRVIERYHQTYETIRKQALDPVASRSLLRQAAKEFAP</sequence>
<name>A0A6G9Y6A0_9NOCA</name>
<dbReference type="InterPro" id="IPR043917">
    <property type="entry name" value="DUF5753"/>
</dbReference>
<protein>
    <recommendedName>
        <fullName evidence="1">DUF5753 domain-containing protein</fullName>
    </recommendedName>
</protein>
<dbReference type="Proteomes" id="UP000503540">
    <property type="component" value="Chromosome"/>
</dbReference>
<gene>
    <name evidence="2" type="ORF">F5544_03750</name>
</gene>
<accession>A0A6G9Y6A0</accession>
<reference evidence="2 3" key="1">
    <citation type="journal article" date="2019" name="ACS Chem. Biol.">
        <title>Identification and Mobilization of a Cryptic Antibiotic Biosynthesis Gene Locus from a Human-Pathogenic Nocardia Isolate.</title>
        <authorList>
            <person name="Herisse M."/>
            <person name="Ishida K."/>
            <person name="Porter J.L."/>
            <person name="Howden B."/>
            <person name="Hertweck C."/>
            <person name="Stinear T.P."/>
            <person name="Pidot S.J."/>
        </authorList>
    </citation>
    <scope>NUCLEOTIDE SEQUENCE [LARGE SCALE GENOMIC DNA]</scope>
    <source>
        <strain evidence="2 3">AUSMDU00012717</strain>
    </source>
</reference>
<evidence type="ECO:0000313" key="3">
    <source>
        <dbReference type="Proteomes" id="UP000503540"/>
    </source>
</evidence>
<evidence type="ECO:0000313" key="2">
    <source>
        <dbReference type="EMBL" id="QIS08664.1"/>
    </source>
</evidence>
<keyword evidence="3" id="KW-1185">Reference proteome</keyword>
<feature type="domain" description="DUF5753" evidence="1">
    <location>
        <begin position="2"/>
        <end position="104"/>
    </location>
</feature>
<dbReference type="AlphaFoldDB" id="A0A6G9Y6A0"/>
<proteinExistence type="predicted"/>
<dbReference type="Pfam" id="PF19054">
    <property type="entry name" value="DUF5753"/>
    <property type="match status" value="1"/>
</dbReference>
<dbReference type="KEGG" id="nah:F5544_03750"/>